<evidence type="ECO:0000256" key="1">
    <source>
        <dbReference type="SAM" id="Phobius"/>
    </source>
</evidence>
<feature type="transmembrane region" description="Helical" evidence="1">
    <location>
        <begin position="21"/>
        <end position="42"/>
    </location>
</feature>
<feature type="transmembrane region" description="Helical" evidence="1">
    <location>
        <begin position="91"/>
        <end position="112"/>
    </location>
</feature>
<feature type="transmembrane region" description="Helical" evidence="1">
    <location>
        <begin position="301"/>
        <end position="323"/>
    </location>
</feature>
<evidence type="ECO:0000313" key="2">
    <source>
        <dbReference type="EMBL" id="RFU79571.1"/>
    </source>
</evidence>
<dbReference type="OrthoDB" id="2281895at2759"/>
<keyword evidence="1" id="KW-0472">Membrane</keyword>
<feature type="transmembrane region" description="Helical" evidence="1">
    <location>
        <begin position="62"/>
        <end position="84"/>
    </location>
</feature>
<feature type="transmembrane region" description="Helical" evidence="1">
    <location>
        <begin position="329"/>
        <end position="352"/>
    </location>
</feature>
<reference evidence="2 3" key="1">
    <citation type="journal article" date="2018" name="PLoS Pathog.">
        <title>Evolution of structural diversity of trichothecenes, a family of toxins produced by plant pathogenic and entomopathogenic fungi.</title>
        <authorList>
            <person name="Proctor R.H."/>
            <person name="McCormick S.P."/>
            <person name="Kim H.S."/>
            <person name="Cardoza R.E."/>
            <person name="Stanley A.M."/>
            <person name="Lindo L."/>
            <person name="Kelly A."/>
            <person name="Brown D.W."/>
            <person name="Lee T."/>
            <person name="Vaughan M.M."/>
            <person name="Alexander N.J."/>
            <person name="Busman M."/>
            <person name="Gutierrez S."/>
        </authorList>
    </citation>
    <scope>NUCLEOTIDE SEQUENCE [LARGE SCALE GENOMIC DNA]</scope>
    <source>
        <strain evidence="2 3">IBT 40837</strain>
    </source>
</reference>
<organism evidence="2 3">
    <name type="scientific">Trichoderma arundinaceum</name>
    <dbReference type="NCBI Taxonomy" id="490622"/>
    <lineage>
        <taxon>Eukaryota</taxon>
        <taxon>Fungi</taxon>
        <taxon>Dikarya</taxon>
        <taxon>Ascomycota</taxon>
        <taxon>Pezizomycotina</taxon>
        <taxon>Sordariomycetes</taxon>
        <taxon>Hypocreomycetidae</taxon>
        <taxon>Hypocreales</taxon>
        <taxon>Hypocreaceae</taxon>
        <taxon>Trichoderma</taxon>
    </lineage>
</organism>
<keyword evidence="1" id="KW-0812">Transmembrane</keyword>
<keyword evidence="1" id="KW-1133">Transmembrane helix</keyword>
<feature type="transmembrane region" description="Helical" evidence="1">
    <location>
        <begin position="199"/>
        <end position="232"/>
    </location>
</feature>
<feature type="transmembrane region" description="Helical" evidence="1">
    <location>
        <begin position="127"/>
        <end position="150"/>
    </location>
</feature>
<comment type="caution">
    <text evidence="2">The sequence shown here is derived from an EMBL/GenBank/DDBJ whole genome shotgun (WGS) entry which is preliminary data.</text>
</comment>
<accession>A0A395NVR4</accession>
<dbReference type="EMBL" id="PXOA01000150">
    <property type="protein sequence ID" value="RFU79571.1"/>
    <property type="molecule type" value="Genomic_DNA"/>
</dbReference>
<dbReference type="AlphaFoldDB" id="A0A395NVR4"/>
<sequence length="385" mass="42487">MPFRRFASSRWLAPPIQTASFKALLVIPILLSIATFAALFAHSEVDIALLWSQCHSRARIPALSHIPLLGTPSCFLVSFFQCALDSLRSRAVMAVILAYVGALATVCTVESARRCNRPSALIAKPTLWWLLFNLLGGAMVWQLVIVPAFLHRAKALVLAKQAWGDGGDEAVAAAGLGSEADSDATNAKEQGRTLPDSEAVAIPIAVAVGYFLPSILMLVYNTPAVITIWLFFPLYVSLVRQGVRHIIERIRRVSPTSIHHESHWQCVALLYTLPVVLSIAAHVFVLWNIAQDDDRKKMTKLTVSFIEIDFQFIAWTVLYWVFVEAGWKVPLSMIGISILAGPGAGTCLGWLYRERLVRKGFAALVDEAFIDDNEDRLGEEAPLLR</sequence>
<protein>
    <submittedName>
        <fullName evidence="2">Uncharacterized protein</fullName>
    </submittedName>
</protein>
<name>A0A395NVR4_TRIAR</name>
<evidence type="ECO:0000313" key="3">
    <source>
        <dbReference type="Proteomes" id="UP000266272"/>
    </source>
</evidence>
<feature type="transmembrane region" description="Helical" evidence="1">
    <location>
        <begin position="268"/>
        <end position="289"/>
    </location>
</feature>
<dbReference type="Proteomes" id="UP000266272">
    <property type="component" value="Unassembled WGS sequence"/>
</dbReference>
<keyword evidence="3" id="KW-1185">Reference proteome</keyword>
<proteinExistence type="predicted"/>
<gene>
    <name evidence="2" type="ORF">TARUN_2619</name>
</gene>